<dbReference type="AlphaFoldDB" id="A0A5E5A735"/>
<evidence type="ECO:0000313" key="2">
    <source>
        <dbReference type="EMBL" id="VVE68877.1"/>
    </source>
</evidence>
<evidence type="ECO:0000256" key="1">
    <source>
        <dbReference type="SAM" id="MobiDB-lite"/>
    </source>
</evidence>
<feature type="region of interest" description="Disordered" evidence="1">
    <location>
        <begin position="1"/>
        <end position="24"/>
    </location>
</feature>
<name>A0A5E5A735_9BURK</name>
<evidence type="ECO:0000313" key="3">
    <source>
        <dbReference type="Proteomes" id="UP000383122"/>
    </source>
</evidence>
<gene>
    <name evidence="2" type="ORF">PAN31117_03110</name>
</gene>
<dbReference type="EMBL" id="CABPSP010000009">
    <property type="protein sequence ID" value="VVE68877.1"/>
    <property type="molecule type" value="Genomic_DNA"/>
</dbReference>
<proteinExistence type="predicted"/>
<dbReference type="Proteomes" id="UP000383122">
    <property type="component" value="Unassembled WGS sequence"/>
</dbReference>
<reference evidence="2 3" key="1">
    <citation type="submission" date="2019-08" db="EMBL/GenBank/DDBJ databases">
        <authorList>
            <person name="Peeters C."/>
        </authorList>
    </citation>
    <scope>NUCLEOTIDE SEQUENCE [LARGE SCALE GENOMIC DNA]</scope>
    <source>
        <strain evidence="2 3">LMG 31117</strain>
    </source>
</reference>
<feature type="compositionally biased region" description="Low complexity" evidence="1">
    <location>
        <begin position="54"/>
        <end position="81"/>
    </location>
</feature>
<feature type="region of interest" description="Disordered" evidence="1">
    <location>
        <begin position="41"/>
        <end position="88"/>
    </location>
</feature>
<accession>A0A5E5A735</accession>
<sequence>MPKVLALSSFDHGGPRRRGEEFEVSDAHATGLKRANLVHILGDGDVPPTAAGETQQSSASQAAQASKQPTAKQSARGAANKKGGGSSS</sequence>
<keyword evidence="3" id="KW-1185">Reference proteome</keyword>
<organism evidence="2 3">
    <name type="scientific">Pandoraea anapnoica</name>
    <dbReference type="NCBI Taxonomy" id="2508301"/>
    <lineage>
        <taxon>Bacteria</taxon>
        <taxon>Pseudomonadati</taxon>
        <taxon>Pseudomonadota</taxon>
        <taxon>Betaproteobacteria</taxon>
        <taxon>Burkholderiales</taxon>
        <taxon>Burkholderiaceae</taxon>
        <taxon>Pandoraea</taxon>
    </lineage>
</organism>
<protein>
    <submittedName>
        <fullName evidence="2">Uncharacterized protein</fullName>
    </submittedName>
</protein>